<dbReference type="EMBL" id="OV986001">
    <property type="protein sequence ID" value="CAI2795543.1"/>
    <property type="molecule type" value="Genomic_DNA"/>
</dbReference>
<proteinExistence type="predicted"/>
<evidence type="ECO:0000313" key="1">
    <source>
        <dbReference type="EMBL" id="CAI2795543.1"/>
    </source>
</evidence>
<dbReference type="HOGENOM" id="CLU_1407706_0_0_6"/>
<dbReference type="AlphaFoldDB" id="C3K4Q3"/>
<dbReference type="KEGG" id="pfs:PFLU_1247"/>
<dbReference type="EMBL" id="AM181176">
    <property type="protein sequence ID" value="CAY47504.1"/>
    <property type="molecule type" value="Genomic_DNA"/>
</dbReference>
<protein>
    <submittedName>
        <fullName evidence="2">Uncharacterized protein</fullName>
    </submittedName>
</protein>
<reference evidence="2" key="1">
    <citation type="journal article" date="2009" name="Genome Biol.">
        <title>Genomic and genetic analyses of diversity and plant interactions of Pseudomonas fluorescens.</title>
        <authorList>
            <person name="Silby M.W."/>
            <person name="Cerdeno-Tarraga A.M."/>
            <person name="Vernikos G.S."/>
            <person name="Giddens S.R."/>
            <person name="Jackson R.W."/>
            <person name="Preston G.M."/>
            <person name="Zhang X.X."/>
            <person name="Moon C.D."/>
            <person name="Gehrig S.M."/>
            <person name="Godfrey S.A."/>
            <person name="Knight C.G."/>
            <person name="Malone J.G."/>
            <person name="Robinson Z."/>
            <person name="Spiers A.J."/>
            <person name="Harris S."/>
            <person name="Challis G.L."/>
            <person name="Yaxley A.M."/>
            <person name="Harris D."/>
            <person name="Seeger K."/>
            <person name="Murphy L."/>
            <person name="Rutter S."/>
            <person name="Squares R."/>
            <person name="Quail M.A."/>
            <person name="Saunders E."/>
            <person name="Mavromatis K."/>
            <person name="Brettin T.S."/>
            <person name="Bentley S.D."/>
            <person name="Hothersall J."/>
            <person name="Stephens E."/>
            <person name="Thomas C.M."/>
            <person name="Parkhill J."/>
            <person name="Levy S.B."/>
            <person name="Rainey P.B."/>
            <person name="Thomson N.R."/>
        </authorList>
    </citation>
    <scope>NUCLEOTIDE SEQUENCE [LARGE SCALE GENOMIC DNA]</scope>
    <source>
        <strain evidence="2">SBW25</strain>
    </source>
</reference>
<organism evidence="2">
    <name type="scientific">Pseudomonas fluorescens (strain SBW25)</name>
    <dbReference type="NCBI Taxonomy" id="216595"/>
    <lineage>
        <taxon>Bacteria</taxon>
        <taxon>Pseudomonadati</taxon>
        <taxon>Pseudomonadota</taxon>
        <taxon>Gammaproteobacteria</taxon>
        <taxon>Pseudomonadales</taxon>
        <taxon>Pseudomonadaceae</taxon>
        <taxon>Pseudomonas</taxon>
    </lineage>
</organism>
<evidence type="ECO:0000313" key="2">
    <source>
        <dbReference type="EMBL" id="CAY47504.1"/>
    </source>
</evidence>
<dbReference type="Proteomes" id="UP001152918">
    <property type="component" value="Chromosome"/>
</dbReference>
<name>C3K4Q3_PSEFS</name>
<sequence>MGDQRACPVVIEVQGFLLRDQFFGRVRRGGRWQQVQLEFGDGQVQWAWLRCRAWLRQRLASGQYDRAHPTAFEVLLALLGDDFFFRERCGGGWQQVGLELGDRQEQRLRRRDFGVFHVTPTLREDLRQQVGASTRFYRWVCRCRRLHRERVRRIAKLLGQCPGEEVLPHMAHPGQRLGIAQAVVVVGRQYTDG</sequence>
<gene>
    <name evidence="2" type="ordered locus">PFLU_1247</name>
</gene>
<accession>C3K4Q3</accession>
<reference evidence="1" key="2">
    <citation type="submission" date="2023-10" db="EMBL/GenBank/DDBJ databases">
        <authorList>
            <person name="Fortmann-Grote C."/>
        </authorList>
    </citation>
    <scope>NUCLEOTIDE SEQUENCE</scope>
    <source>
        <strain evidence="1">SBW25</strain>
    </source>
</reference>